<name>Q4TGJ4_TETNG</name>
<comment type="caution">
    <text evidence="1">The sequence shown here is derived from an EMBL/GenBank/DDBJ whole genome shotgun (WGS) entry which is preliminary data.</text>
</comment>
<gene>
    <name evidence="1" type="ORF">GSTENG00001079001</name>
</gene>
<feature type="non-terminal residue" evidence="1">
    <location>
        <position position="1"/>
    </location>
</feature>
<reference evidence="1" key="2">
    <citation type="submission" date="2004-02" db="EMBL/GenBank/DDBJ databases">
        <authorList>
            <consortium name="Genoscope"/>
            <consortium name="Whitehead Institute Centre for Genome Research"/>
        </authorList>
    </citation>
    <scope>NUCLEOTIDE SEQUENCE</scope>
</reference>
<accession>Q4TGJ4</accession>
<evidence type="ECO:0000313" key="1">
    <source>
        <dbReference type="EMBL" id="CAF87988.1"/>
    </source>
</evidence>
<sequence length="113" mass="12558">SLWECCRGLNWRADLPLSICATTCWPWPGTSLLWSSPTGTCPTCAATARYPTALCLRAEPDVATVSVPLHRPLMQTTGEEGYWICTSVPVCTSVSPRFPTQQPPKMDQMQWRT</sequence>
<organism evidence="1">
    <name type="scientific">Tetraodon nigroviridis</name>
    <name type="common">Spotted green pufferfish</name>
    <name type="synonym">Chelonodon nigroviridis</name>
    <dbReference type="NCBI Taxonomy" id="99883"/>
    <lineage>
        <taxon>Eukaryota</taxon>
        <taxon>Metazoa</taxon>
        <taxon>Chordata</taxon>
        <taxon>Craniata</taxon>
        <taxon>Vertebrata</taxon>
        <taxon>Euteleostomi</taxon>
        <taxon>Actinopterygii</taxon>
        <taxon>Neopterygii</taxon>
        <taxon>Teleostei</taxon>
        <taxon>Neoteleostei</taxon>
        <taxon>Acanthomorphata</taxon>
        <taxon>Eupercaria</taxon>
        <taxon>Tetraodontiformes</taxon>
        <taxon>Tetradontoidea</taxon>
        <taxon>Tetraodontidae</taxon>
        <taxon>Tetraodon</taxon>
    </lineage>
</organism>
<protein>
    <submittedName>
        <fullName evidence="1">(spotted green pufferfish) hypothetical protein</fullName>
    </submittedName>
</protein>
<reference evidence="1" key="1">
    <citation type="journal article" date="2004" name="Nature">
        <title>Genome duplication in the teleost fish Tetraodon nigroviridis reveals the early vertebrate proto-karyotype.</title>
        <authorList>
            <person name="Jaillon O."/>
            <person name="Aury J.-M."/>
            <person name="Brunet F."/>
            <person name="Petit J.-L."/>
            <person name="Stange-Thomann N."/>
            <person name="Mauceli E."/>
            <person name="Bouneau L."/>
            <person name="Fischer C."/>
            <person name="Ozouf-Costaz C."/>
            <person name="Bernot A."/>
            <person name="Nicaud S."/>
            <person name="Jaffe D."/>
            <person name="Fisher S."/>
            <person name="Lutfalla G."/>
            <person name="Dossat C."/>
            <person name="Segurens B."/>
            <person name="Dasilva C."/>
            <person name="Salanoubat M."/>
            <person name="Levy M."/>
            <person name="Boudet N."/>
            <person name="Castellano S."/>
            <person name="Anthouard V."/>
            <person name="Jubin C."/>
            <person name="Castelli V."/>
            <person name="Katinka M."/>
            <person name="Vacherie B."/>
            <person name="Biemont C."/>
            <person name="Skalli Z."/>
            <person name="Cattolico L."/>
            <person name="Poulain J."/>
            <person name="De Berardinis V."/>
            <person name="Cruaud C."/>
            <person name="Duprat S."/>
            <person name="Brottier P."/>
            <person name="Coutanceau J.-P."/>
            <person name="Gouzy J."/>
            <person name="Parra G."/>
            <person name="Lardier G."/>
            <person name="Chapple C."/>
            <person name="McKernan K.J."/>
            <person name="McEwan P."/>
            <person name="Bosak S."/>
            <person name="Kellis M."/>
            <person name="Volff J.-N."/>
            <person name="Guigo R."/>
            <person name="Zody M.C."/>
            <person name="Mesirov J."/>
            <person name="Lindblad-Toh K."/>
            <person name="Birren B."/>
            <person name="Nusbaum C."/>
            <person name="Kahn D."/>
            <person name="Robinson-Rechavi M."/>
            <person name="Laudet V."/>
            <person name="Schachter V."/>
            <person name="Quetier F."/>
            <person name="Saurin W."/>
            <person name="Scarpelli C."/>
            <person name="Wincker P."/>
            <person name="Lander E.S."/>
            <person name="Weissenbach J."/>
            <person name="Roest Crollius H."/>
        </authorList>
    </citation>
    <scope>NUCLEOTIDE SEQUENCE [LARGE SCALE GENOMIC DNA]</scope>
</reference>
<dbReference type="KEGG" id="tng:GSTEN00001079G001"/>
<dbReference type="EMBL" id="CAAE01003671">
    <property type="protein sequence ID" value="CAF87988.1"/>
    <property type="molecule type" value="Genomic_DNA"/>
</dbReference>
<proteinExistence type="predicted"/>
<dbReference type="AlphaFoldDB" id="Q4TGJ4"/>